<dbReference type="Pfam" id="PF05015">
    <property type="entry name" value="HigB-like_toxin"/>
    <property type="match status" value="1"/>
</dbReference>
<dbReference type="EMBL" id="LDUG01000033">
    <property type="protein sequence ID" value="KVW94737.1"/>
    <property type="molecule type" value="Genomic_DNA"/>
</dbReference>
<organism evidence="1 2">
    <name type="scientific">Thiobacillus denitrificans</name>
    <dbReference type="NCBI Taxonomy" id="36861"/>
    <lineage>
        <taxon>Bacteria</taxon>
        <taxon>Pseudomonadati</taxon>
        <taxon>Pseudomonadota</taxon>
        <taxon>Betaproteobacteria</taxon>
        <taxon>Nitrosomonadales</taxon>
        <taxon>Thiobacillaceae</taxon>
        <taxon>Thiobacillus</taxon>
    </lineage>
</organism>
<protein>
    <submittedName>
        <fullName evidence="1">Excinuclease ABC subunit A</fullName>
    </submittedName>
</protein>
<accession>A0A106BLR7</accession>
<reference evidence="1 2" key="1">
    <citation type="journal article" date="2015" name="Appl. Environ. Microbiol.">
        <title>Aerobic and Anaerobic Thiosulfate Oxidation by a Cold-Adapted, Subglacial Chemoautotroph.</title>
        <authorList>
            <person name="Harrold Z.R."/>
            <person name="Skidmore M.L."/>
            <person name="Hamilton T.L."/>
            <person name="Desch L."/>
            <person name="Amada K."/>
            <person name="van Gelder W."/>
            <person name="Glover K."/>
            <person name="Roden E.E."/>
            <person name="Boyd E.S."/>
        </authorList>
    </citation>
    <scope>NUCLEOTIDE SEQUENCE [LARGE SCALE GENOMIC DNA]</scope>
    <source>
        <strain evidence="1 2">RG</strain>
    </source>
</reference>
<dbReference type="PATRIC" id="fig|36861.3.peg.2166"/>
<dbReference type="Proteomes" id="UP000064243">
    <property type="component" value="Unassembled WGS sequence"/>
</dbReference>
<keyword evidence="2" id="KW-1185">Reference proteome</keyword>
<comment type="caution">
    <text evidence="1">The sequence shown here is derived from an EMBL/GenBank/DDBJ whole genome shotgun (WGS) entry which is preliminary data.</text>
</comment>
<name>A0A106BLR7_THIDE</name>
<evidence type="ECO:0000313" key="1">
    <source>
        <dbReference type="EMBL" id="KVW94737.1"/>
    </source>
</evidence>
<dbReference type="SUPFAM" id="SSF143011">
    <property type="entry name" value="RelE-like"/>
    <property type="match status" value="1"/>
</dbReference>
<proteinExistence type="predicted"/>
<dbReference type="RefSeq" id="WP_059756834.1">
    <property type="nucleotide sequence ID" value="NZ_LDUG01000033.1"/>
</dbReference>
<evidence type="ECO:0000313" key="2">
    <source>
        <dbReference type="Proteomes" id="UP000064243"/>
    </source>
</evidence>
<dbReference type="PANTHER" id="PTHR40266:SF2">
    <property type="entry name" value="TOXIN HIGB-1"/>
    <property type="match status" value="1"/>
</dbReference>
<dbReference type="AlphaFoldDB" id="A0A106BLR7"/>
<dbReference type="InterPro" id="IPR035093">
    <property type="entry name" value="RelE/ParE_toxin_dom_sf"/>
</dbReference>
<dbReference type="Gene3D" id="3.30.2310.20">
    <property type="entry name" value="RelE-like"/>
    <property type="match status" value="1"/>
</dbReference>
<sequence>MAIKGFKCKDTQALFLGKRVRRWVNIERPALRKLEQLDWSAVLDDLRVPPGNQLEALKGSRKGQYSIRINDQWRVCFAWTAEGPKDVEIVDYH</sequence>
<gene>
    <name evidence="1" type="ORF">ABW22_11940</name>
</gene>
<dbReference type="OrthoDB" id="9801102at2"/>
<dbReference type="PANTHER" id="PTHR40266">
    <property type="entry name" value="TOXIN HIGB-1"/>
    <property type="match status" value="1"/>
</dbReference>
<dbReference type="InterPro" id="IPR007711">
    <property type="entry name" value="HigB-1"/>
</dbReference>